<feature type="compositionally biased region" description="Low complexity" evidence="1">
    <location>
        <begin position="30"/>
        <end position="41"/>
    </location>
</feature>
<organism evidence="3 4">
    <name type="scientific">Serendipita vermifera MAFF 305830</name>
    <dbReference type="NCBI Taxonomy" id="933852"/>
    <lineage>
        <taxon>Eukaryota</taxon>
        <taxon>Fungi</taxon>
        <taxon>Dikarya</taxon>
        <taxon>Basidiomycota</taxon>
        <taxon>Agaricomycotina</taxon>
        <taxon>Agaricomycetes</taxon>
        <taxon>Sebacinales</taxon>
        <taxon>Serendipitaceae</taxon>
        <taxon>Serendipita</taxon>
    </lineage>
</organism>
<evidence type="ECO:0000256" key="2">
    <source>
        <dbReference type="SAM" id="SignalP"/>
    </source>
</evidence>
<evidence type="ECO:0000313" key="4">
    <source>
        <dbReference type="Proteomes" id="UP000054097"/>
    </source>
</evidence>
<proteinExistence type="predicted"/>
<dbReference type="AlphaFoldDB" id="A0A0C2X8Q4"/>
<protein>
    <submittedName>
        <fullName evidence="3">Uncharacterized protein</fullName>
    </submittedName>
</protein>
<dbReference type="Proteomes" id="UP000054097">
    <property type="component" value="Unassembled WGS sequence"/>
</dbReference>
<reference evidence="4" key="2">
    <citation type="submission" date="2015-01" db="EMBL/GenBank/DDBJ databases">
        <title>Evolutionary Origins and Diversification of the Mycorrhizal Mutualists.</title>
        <authorList>
            <consortium name="DOE Joint Genome Institute"/>
            <consortium name="Mycorrhizal Genomics Consortium"/>
            <person name="Kohler A."/>
            <person name="Kuo A."/>
            <person name="Nagy L.G."/>
            <person name="Floudas D."/>
            <person name="Copeland A."/>
            <person name="Barry K.W."/>
            <person name="Cichocki N."/>
            <person name="Veneault-Fourrey C."/>
            <person name="LaButti K."/>
            <person name="Lindquist E.A."/>
            <person name="Lipzen A."/>
            <person name="Lundell T."/>
            <person name="Morin E."/>
            <person name="Murat C."/>
            <person name="Riley R."/>
            <person name="Ohm R."/>
            <person name="Sun H."/>
            <person name="Tunlid A."/>
            <person name="Henrissat B."/>
            <person name="Grigoriev I.V."/>
            <person name="Hibbett D.S."/>
            <person name="Martin F."/>
        </authorList>
    </citation>
    <scope>NUCLEOTIDE SEQUENCE [LARGE SCALE GENOMIC DNA]</scope>
    <source>
        <strain evidence="4">MAFF 305830</strain>
    </source>
</reference>
<evidence type="ECO:0000313" key="3">
    <source>
        <dbReference type="EMBL" id="KIM34428.1"/>
    </source>
</evidence>
<keyword evidence="2" id="KW-0732">Signal</keyword>
<keyword evidence="4" id="KW-1185">Reference proteome</keyword>
<reference evidence="3 4" key="1">
    <citation type="submission" date="2014-04" db="EMBL/GenBank/DDBJ databases">
        <authorList>
            <consortium name="DOE Joint Genome Institute"/>
            <person name="Kuo A."/>
            <person name="Zuccaro A."/>
            <person name="Kohler A."/>
            <person name="Nagy L.G."/>
            <person name="Floudas D."/>
            <person name="Copeland A."/>
            <person name="Barry K.W."/>
            <person name="Cichocki N."/>
            <person name="Veneault-Fourrey C."/>
            <person name="LaButti K."/>
            <person name="Lindquist E.A."/>
            <person name="Lipzen A."/>
            <person name="Lundell T."/>
            <person name="Morin E."/>
            <person name="Murat C."/>
            <person name="Sun H."/>
            <person name="Tunlid A."/>
            <person name="Henrissat B."/>
            <person name="Grigoriev I.V."/>
            <person name="Hibbett D.S."/>
            <person name="Martin F."/>
            <person name="Nordberg H.P."/>
            <person name="Cantor M.N."/>
            <person name="Hua S.X."/>
        </authorList>
    </citation>
    <scope>NUCLEOTIDE SEQUENCE [LARGE SCALE GENOMIC DNA]</scope>
    <source>
        <strain evidence="3 4">MAFF 305830</strain>
    </source>
</reference>
<accession>A0A0C2X8Q4</accession>
<dbReference type="HOGENOM" id="CLU_2887234_0_0_1"/>
<feature type="signal peptide" evidence="2">
    <location>
        <begin position="1"/>
        <end position="18"/>
    </location>
</feature>
<dbReference type="EMBL" id="KN824277">
    <property type="protein sequence ID" value="KIM34428.1"/>
    <property type="molecule type" value="Genomic_DNA"/>
</dbReference>
<name>A0A0C2X8Q4_SERVB</name>
<gene>
    <name evidence="3" type="ORF">M408DRAFT_19336</name>
</gene>
<evidence type="ECO:0000256" key="1">
    <source>
        <dbReference type="SAM" id="MobiDB-lite"/>
    </source>
</evidence>
<sequence>MRFSVVAVLLAVTGSALALPAKFPVAATTTTTTEEAATSTEVPSDPAATGGDASANAWYYGGW</sequence>
<feature type="region of interest" description="Disordered" evidence="1">
    <location>
        <begin position="30"/>
        <end position="53"/>
    </location>
</feature>
<feature type="chain" id="PRO_5002174080" evidence="2">
    <location>
        <begin position="19"/>
        <end position="63"/>
    </location>
</feature>